<dbReference type="Gene3D" id="3.40.50.300">
    <property type="entry name" value="P-loop containing nucleotide triphosphate hydrolases"/>
    <property type="match status" value="1"/>
</dbReference>
<evidence type="ECO:0000256" key="4">
    <source>
        <dbReference type="ARBA" id="ARBA00022840"/>
    </source>
</evidence>
<gene>
    <name evidence="6" type="ORF">BDK51DRAFT_7079</name>
</gene>
<sequence length="123" mass="13898">NVLFIDTDAVPALESRPGSLVQNEVEVELVFQTIETLIASGVDEAALGIISPYRSQLRLIETRFKHRPGIEILTVDRFQGRDKDCVVASLVRSNGKQKIGELLRDWRRINVAFTRAKRKLIVI</sequence>
<dbReference type="EMBL" id="KZ999358">
    <property type="protein sequence ID" value="RKO85155.1"/>
    <property type="molecule type" value="Genomic_DNA"/>
</dbReference>
<dbReference type="PANTHER" id="PTHR43788:SF8">
    <property type="entry name" value="DNA-BINDING PROTEIN SMUBP-2"/>
    <property type="match status" value="1"/>
</dbReference>
<dbReference type="GO" id="GO:0016787">
    <property type="term" value="F:hydrolase activity"/>
    <property type="evidence" value="ECO:0007669"/>
    <property type="project" value="UniProtKB-KW"/>
</dbReference>
<dbReference type="Pfam" id="PF13087">
    <property type="entry name" value="AAA_12"/>
    <property type="match status" value="1"/>
</dbReference>
<dbReference type="GO" id="GO:0043139">
    <property type="term" value="F:5'-3' DNA helicase activity"/>
    <property type="evidence" value="ECO:0007669"/>
    <property type="project" value="TreeGrafter"/>
</dbReference>
<evidence type="ECO:0000313" key="6">
    <source>
        <dbReference type="EMBL" id="RKO85155.1"/>
    </source>
</evidence>
<dbReference type="OrthoDB" id="2151714at2759"/>
<feature type="non-terminal residue" evidence="6">
    <location>
        <position position="1"/>
    </location>
</feature>
<keyword evidence="2" id="KW-0378">Hydrolase</keyword>
<keyword evidence="4" id="KW-0067">ATP-binding</keyword>
<dbReference type="GO" id="GO:0005524">
    <property type="term" value="F:ATP binding"/>
    <property type="evidence" value="ECO:0007669"/>
    <property type="project" value="UniProtKB-KW"/>
</dbReference>
<dbReference type="Proteomes" id="UP000269721">
    <property type="component" value="Unassembled WGS sequence"/>
</dbReference>
<dbReference type="SUPFAM" id="SSF52540">
    <property type="entry name" value="P-loop containing nucleoside triphosphate hydrolases"/>
    <property type="match status" value="1"/>
</dbReference>
<name>A0A4P9W1D3_9FUNG</name>
<evidence type="ECO:0000313" key="7">
    <source>
        <dbReference type="Proteomes" id="UP000269721"/>
    </source>
</evidence>
<evidence type="ECO:0000259" key="5">
    <source>
        <dbReference type="Pfam" id="PF13087"/>
    </source>
</evidence>
<feature type="domain" description="DNA2/NAM7 helicase-like C-terminal" evidence="5">
    <location>
        <begin position="2"/>
        <end position="123"/>
    </location>
</feature>
<reference evidence="7" key="1">
    <citation type="journal article" date="2018" name="Nat. Microbiol.">
        <title>Leveraging single-cell genomics to expand the fungal tree of life.</title>
        <authorList>
            <person name="Ahrendt S.R."/>
            <person name="Quandt C.A."/>
            <person name="Ciobanu D."/>
            <person name="Clum A."/>
            <person name="Salamov A."/>
            <person name="Andreopoulos B."/>
            <person name="Cheng J.F."/>
            <person name="Woyke T."/>
            <person name="Pelin A."/>
            <person name="Henrissat B."/>
            <person name="Reynolds N.K."/>
            <person name="Benny G.L."/>
            <person name="Smith M.E."/>
            <person name="James T.Y."/>
            <person name="Grigoriev I.V."/>
        </authorList>
    </citation>
    <scope>NUCLEOTIDE SEQUENCE [LARGE SCALE GENOMIC DNA]</scope>
</reference>
<organism evidence="6 7">
    <name type="scientific">Blyttiomyces helicus</name>
    <dbReference type="NCBI Taxonomy" id="388810"/>
    <lineage>
        <taxon>Eukaryota</taxon>
        <taxon>Fungi</taxon>
        <taxon>Fungi incertae sedis</taxon>
        <taxon>Chytridiomycota</taxon>
        <taxon>Chytridiomycota incertae sedis</taxon>
        <taxon>Chytridiomycetes</taxon>
        <taxon>Chytridiomycetes incertae sedis</taxon>
        <taxon>Blyttiomyces</taxon>
    </lineage>
</organism>
<keyword evidence="3" id="KW-0347">Helicase</keyword>
<dbReference type="InterPro" id="IPR027417">
    <property type="entry name" value="P-loop_NTPase"/>
</dbReference>
<keyword evidence="7" id="KW-1185">Reference proteome</keyword>
<dbReference type="InterPro" id="IPR050534">
    <property type="entry name" value="Coronavir_polyprotein_1ab"/>
</dbReference>
<protein>
    <submittedName>
        <fullName evidence="6">AAA domain-containing protein</fullName>
    </submittedName>
</protein>
<dbReference type="InterPro" id="IPR041679">
    <property type="entry name" value="DNA2/NAM7-like_C"/>
</dbReference>
<dbReference type="CDD" id="cd18808">
    <property type="entry name" value="SF1_C_Upf1"/>
    <property type="match status" value="1"/>
</dbReference>
<evidence type="ECO:0000256" key="3">
    <source>
        <dbReference type="ARBA" id="ARBA00022806"/>
    </source>
</evidence>
<feature type="non-terminal residue" evidence="6">
    <location>
        <position position="123"/>
    </location>
</feature>
<proteinExistence type="predicted"/>
<accession>A0A4P9W1D3</accession>
<dbReference type="InterPro" id="IPR047187">
    <property type="entry name" value="SF1_C_Upf1"/>
</dbReference>
<dbReference type="PANTHER" id="PTHR43788">
    <property type="entry name" value="DNA2/NAM7 HELICASE FAMILY MEMBER"/>
    <property type="match status" value="1"/>
</dbReference>
<keyword evidence="1" id="KW-0547">Nucleotide-binding</keyword>
<evidence type="ECO:0000256" key="1">
    <source>
        <dbReference type="ARBA" id="ARBA00022741"/>
    </source>
</evidence>
<dbReference type="AlphaFoldDB" id="A0A4P9W1D3"/>
<evidence type="ECO:0000256" key="2">
    <source>
        <dbReference type="ARBA" id="ARBA00022801"/>
    </source>
</evidence>